<feature type="domain" description="Glycosyl transferase family 51" evidence="30">
    <location>
        <begin position="63"/>
        <end position="238"/>
    </location>
</feature>
<evidence type="ECO:0000256" key="9">
    <source>
        <dbReference type="ARBA" id="ARBA00022645"/>
    </source>
</evidence>
<evidence type="ECO:0000256" key="28">
    <source>
        <dbReference type="SAM" id="Phobius"/>
    </source>
</evidence>
<evidence type="ECO:0000256" key="20">
    <source>
        <dbReference type="ARBA" id="ARBA00023251"/>
    </source>
</evidence>
<comment type="similarity">
    <text evidence="5">In the N-terminal section; belongs to the glycosyltransferase 51 family.</text>
</comment>
<keyword evidence="11" id="KW-0328">Glycosyltransferase</keyword>
<keyword evidence="20" id="KW-0046">Antibiotic resistance</keyword>
<keyword evidence="21" id="KW-0511">Multifunctional enzyme</keyword>
<dbReference type="NCBIfam" id="TIGR02074">
    <property type="entry name" value="PBP_1a_fam"/>
    <property type="match status" value="1"/>
</dbReference>
<evidence type="ECO:0000256" key="16">
    <source>
        <dbReference type="ARBA" id="ARBA00022968"/>
    </source>
</evidence>
<dbReference type="Pfam" id="PF00912">
    <property type="entry name" value="Transgly"/>
    <property type="match status" value="1"/>
</dbReference>
<dbReference type="PANTHER" id="PTHR32282">
    <property type="entry name" value="BINDING PROTEIN TRANSPEPTIDASE, PUTATIVE-RELATED"/>
    <property type="match status" value="1"/>
</dbReference>
<feature type="compositionally biased region" description="Basic and acidic residues" evidence="27">
    <location>
        <begin position="644"/>
        <end position="712"/>
    </location>
</feature>
<dbReference type="Proteomes" id="UP000298324">
    <property type="component" value="Unassembled WGS sequence"/>
</dbReference>
<dbReference type="InterPro" id="IPR036950">
    <property type="entry name" value="PBP_transglycosylase"/>
</dbReference>
<feature type="region of interest" description="Disordered" evidence="27">
    <location>
        <begin position="625"/>
        <end position="712"/>
    </location>
</feature>
<comment type="similarity">
    <text evidence="4">In the C-terminal section; belongs to the transpeptidase family.</text>
</comment>
<evidence type="ECO:0000256" key="19">
    <source>
        <dbReference type="ARBA" id="ARBA00023136"/>
    </source>
</evidence>
<evidence type="ECO:0000256" key="5">
    <source>
        <dbReference type="ARBA" id="ARBA00007739"/>
    </source>
</evidence>
<evidence type="ECO:0000256" key="12">
    <source>
        <dbReference type="ARBA" id="ARBA00022679"/>
    </source>
</evidence>
<sequence length="712" mass="78684">MAREWSKALIRAAIISSLVFIFLALNISIWGYFYANNVFSTLSGISPVAALFDQTSFIYGNNGTLLKVIHGEINRIPVPVEKIPKHVQQAFVAIEDERFYKHHGVDPKAIIRALYNYSKEGRITEGASTITQQTMKLYFLTPEQSLWRKIKEAVLAVEFERRYSKDTVLELYLNRAYFGEGAYGIQAAAKVYFNKDSAQLTVAEGTLLAALIQAPSSYDPYLNPAFATQRRNIVIEKMIAQGFITTEQGDEALKAPISLNDGREIESNDSYFTDYIIDEAISAVGEEKVLKGGLKIYSTMDPEIQHKAEKVFEQSDLFPSAKVEAAVALLENGTGEIKALVGGRKYVARHGFNRATQLARQPGSAFKPVAVYVPAFEAGYGPDSIVSDTPFKVGNYEPKNSDGGFYGQISIRTAVQWSRNVAAVRLLNQIGVDKGYEMAGKLGFNLTDDDRCLPLALGGLTRGVSPLQMAGAYAAFANQGVYIKPHAIKYIQDPEGKIIYSHPEGTAVMKASTANAIRDVLRTAVESGTGCRAGIRGAEVAGKTGTTELPDTPVFKGLSGNKDAWFVGFTPRYTAAVWMGYDEKDMDRYHYLTSYGGNQPADIFRTIMAGAMGLSAEPAVRLQDVQAQEDEQKQEALNKQVDTQGKEKQEPKKDDQQEQIKEQEEKTPENTETPKGDEKKQETPKGEVQEQDKPEEVPAKPPIRENNEEHKN</sequence>
<keyword evidence="9" id="KW-0121">Carboxypeptidase</keyword>
<proteinExistence type="inferred from homology"/>
<dbReference type="GO" id="GO:0030288">
    <property type="term" value="C:outer membrane-bounded periplasmic space"/>
    <property type="evidence" value="ECO:0007669"/>
    <property type="project" value="TreeGrafter"/>
</dbReference>
<dbReference type="InterPro" id="IPR001460">
    <property type="entry name" value="PCN-bd_Tpept"/>
</dbReference>
<evidence type="ECO:0000256" key="26">
    <source>
        <dbReference type="ARBA" id="ARBA00060592"/>
    </source>
</evidence>
<dbReference type="SUPFAM" id="SSF56601">
    <property type="entry name" value="beta-lactamase/transpeptidase-like"/>
    <property type="match status" value="1"/>
</dbReference>
<evidence type="ECO:0000256" key="8">
    <source>
        <dbReference type="ARBA" id="ARBA00022475"/>
    </source>
</evidence>
<evidence type="ECO:0000256" key="24">
    <source>
        <dbReference type="ARBA" id="ARBA00044770"/>
    </source>
</evidence>
<evidence type="ECO:0000256" key="23">
    <source>
        <dbReference type="ARBA" id="ARBA00034000"/>
    </source>
</evidence>
<dbReference type="EC" id="3.4.16.4" evidence="6"/>
<dbReference type="GO" id="GO:0009252">
    <property type="term" value="P:peptidoglycan biosynthetic process"/>
    <property type="evidence" value="ECO:0007669"/>
    <property type="project" value="UniProtKB-UniPathway"/>
</dbReference>
<dbReference type="RefSeq" id="WP_190239198.1">
    <property type="nucleotide sequence ID" value="NZ_QFGA01000001.1"/>
</dbReference>
<keyword evidence="8" id="KW-1003">Cell membrane</keyword>
<evidence type="ECO:0000256" key="13">
    <source>
        <dbReference type="ARBA" id="ARBA00022692"/>
    </source>
</evidence>
<feature type="transmembrane region" description="Helical" evidence="28">
    <location>
        <begin position="12"/>
        <end position="33"/>
    </location>
</feature>
<dbReference type="Gene3D" id="3.40.710.10">
    <property type="entry name" value="DD-peptidase/beta-lactamase superfamily"/>
    <property type="match status" value="1"/>
</dbReference>
<evidence type="ECO:0000256" key="7">
    <source>
        <dbReference type="ARBA" id="ARBA00018638"/>
    </source>
</evidence>
<dbReference type="GO" id="GO:0005886">
    <property type="term" value="C:plasma membrane"/>
    <property type="evidence" value="ECO:0007669"/>
    <property type="project" value="UniProtKB-SubCell"/>
</dbReference>
<dbReference type="GO" id="GO:0008360">
    <property type="term" value="P:regulation of cell shape"/>
    <property type="evidence" value="ECO:0007669"/>
    <property type="project" value="UniProtKB-KW"/>
</dbReference>
<keyword evidence="16" id="KW-0735">Signal-anchor</keyword>
<keyword evidence="15" id="KW-0133">Cell shape</keyword>
<evidence type="ECO:0000256" key="6">
    <source>
        <dbReference type="ARBA" id="ARBA00012448"/>
    </source>
</evidence>
<evidence type="ECO:0000256" key="18">
    <source>
        <dbReference type="ARBA" id="ARBA00022989"/>
    </source>
</evidence>
<evidence type="ECO:0000259" key="30">
    <source>
        <dbReference type="Pfam" id="PF00912"/>
    </source>
</evidence>
<evidence type="ECO:0000256" key="15">
    <source>
        <dbReference type="ARBA" id="ARBA00022960"/>
    </source>
</evidence>
<dbReference type="GO" id="GO:0008658">
    <property type="term" value="F:penicillin binding"/>
    <property type="evidence" value="ECO:0007669"/>
    <property type="project" value="InterPro"/>
</dbReference>
<evidence type="ECO:0000256" key="27">
    <source>
        <dbReference type="SAM" id="MobiDB-lite"/>
    </source>
</evidence>
<evidence type="ECO:0000256" key="14">
    <source>
        <dbReference type="ARBA" id="ARBA00022801"/>
    </source>
</evidence>
<dbReference type="PANTHER" id="PTHR32282:SF11">
    <property type="entry name" value="PENICILLIN-BINDING PROTEIN 1B"/>
    <property type="match status" value="1"/>
</dbReference>
<dbReference type="InterPro" id="IPR050396">
    <property type="entry name" value="Glycosyltr_51/Transpeptidase"/>
</dbReference>
<comment type="pathway">
    <text evidence="3">Cell wall biogenesis; peptidoglycan biosynthesis.</text>
</comment>
<keyword evidence="14" id="KW-0378">Hydrolase</keyword>
<keyword evidence="32" id="KW-1185">Reference proteome</keyword>
<evidence type="ECO:0000256" key="10">
    <source>
        <dbReference type="ARBA" id="ARBA00022670"/>
    </source>
</evidence>
<dbReference type="Gene3D" id="1.10.3810.10">
    <property type="entry name" value="Biosynthetic peptidoglycan transglycosylase-like"/>
    <property type="match status" value="1"/>
</dbReference>
<keyword evidence="17" id="KW-0573">Peptidoglycan synthesis</keyword>
<evidence type="ECO:0000256" key="22">
    <source>
        <dbReference type="ARBA" id="ARBA00023316"/>
    </source>
</evidence>
<protein>
    <recommendedName>
        <fullName evidence="7">Penicillin-binding protein 1A</fullName>
        <ecNumber evidence="24">2.4.99.28</ecNumber>
        <ecNumber evidence="6">3.4.16.4</ecNumber>
    </recommendedName>
</protein>
<keyword evidence="18 28" id="KW-1133">Transmembrane helix</keyword>
<comment type="catalytic activity">
    <reaction evidence="23">
        <text>Preferential cleavage: (Ac)2-L-Lys-D-Ala-|-D-Ala. Also transpeptidation of peptidyl-alanyl moieties that are N-acyl substituents of D-alanine.</text>
        <dbReference type="EC" id="3.4.16.4"/>
    </reaction>
</comment>
<reference evidence="31 32" key="1">
    <citation type="journal article" date="2018" name="Environ. Microbiol.">
        <title>Novel energy conservation strategies and behaviour of Pelotomaculum schinkii driving syntrophic propionate catabolism.</title>
        <authorList>
            <person name="Hidalgo-Ahumada C.A.P."/>
            <person name="Nobu M.K."/>
            <person name="Narihiro T."/>
            <person name="Tamaki H."/>
            <person name="Liu W.T."/>
            <person name="Kamagata Y."/>
            <person name="Stams A.J.M."/>
            <person name="Imachi H."/>
            <person name="Sousa D.Z."/>
        </authorList>
    </citation>
    <scope>NUCLEOTIDE SEQUENCE [LARGE SCALE GENOMIC DNA]</scope>
    <source>
        <strain evidence="31 32">HH</strain>
    </source>
</reference>
<accession>A0A4Y7REM5</accession>
<dbReference type="AlphaFoldDB" id="A0A4Y7REM5"/>
<evidence type="ECO:0000259" key="29">
    <source>
        <dbReference type="Pfam" id="PF00905"/>
    </source>
</evidence>
<dbReference type="GO" id="GO:0006508">
    <property type="term" value="P:proteolysis"/>
    <property type="evidence" value="ECO:0007669"/>
    <property type="project" value="UniProtKB-KW"/>
</dbReference>
<evidence type="ECO:0000256" key="21">
    <source>
        <dbReference type="ARBA" id="ARBA00023268"/>
    </source>
</evidence>
<evidence type="ECO:0000256" key="4">
    <source>
        <dbReference type="ARBA" id="ARBA00007090"/>
    </source>
</evidence>
<comment type="subcellular location">
    <subcellularLocation>
        <location evidence="2">Cell membrane</location>
        <topology evidence="2">Single-pass type II membrane protein</topology>
    </subcellularLocation>
</comment>
<feature type="domain" description="Penicillin-binding protein transpeptidase" evidence="29">
    <location>
        <begin position="326"/>
        <end position="608"/>
    </location>
</feature>
<evidence type="ECO:0000256" key="25">
    <source>
        <dbReference type="ARBA" id="ARBA00049902"/>
    </source>
</evidence>
<keyword evidence="19 28" id="KW-0472">Membrane</keyword>
<evidence type="ECO:0000256" key="17">
    <source>
        <dbReference type="ARBA" id="ARBA00022984"/>
    </source>
</evidence>
<keyword evidence="22" id="KW-0961">Cell wall biogenesis/degradation</keyword>
<dbReference type="InterPro" id="IPR012338">
    <property type="entry name" value="Beta-lactam/transpept-like"/>
</dbReference>
<evidence type="ECO:0000256" key="2">
    <source>
        <dbReference type="ARBA" id="ARBA00004401"/>
    </source>
</evidence>
<comment type="function">
    <text evidence="1">Cell wall formation. Synthesis of cross-linked peptidoglycan from the lipid intermediates. The enzyme has a penicillin-insensitive transglycosylase N-terminal domain (formation of linear glycan strands) and a penicillin-sensitive transpeptidase C-terminal domain (cross-linking of the peptide subunits).</text>
</comment>
<dbReference type="InterPro" id="IPR001264">
    <property type="entry name" value="Glyco_trans_51"/>
</dbReference>
<comment type="catalytic activity">
    <reaction evidence="25">
        <text>[GlcNAc-(1-&gt;4)-Mur2Ac(oyl-L-Ala-gamma-D-Glu-L-Lys-D-Ala-D-Ala)](n)-di-trans,octa-cis-undecaprenyl diphosphate + beta-D-GlcNAc-(1-&gt;4)-Mur2Ac(oyl-L-Ala-gamma-D-Glu-L-Lys-D-Ala-D-Ala)-di-trans,octa-cis-undecaprenyl diphosphate = [GlcNAc-(1-&gt;4)-Mur2Ac(oyl-L-Ala-gamma-D-Glu-L-Lys-D-Ala-D-Ala)](n+1)-di-trans,octa-cis-undecaprenyl diphosphate + di-trans,octa-cis-undecaprenyl diphosphate + H(+)</text>
        <dbReference type="Rhea" id="RHEA:23708"/>
        <dbReference type="Rhea" id="RHEA-COMP:9602"/>
        <dbReference type="Rhea" id="RHEA-COMP:9603"/>
        <dbReference type="ChEBI" id="CHEBI:15378"/>
        <dbReference type="ChEBI" id="CHEBI:58405"/>
        <dbReference type="ChEBI" id="CHEBI:60033"/>
        <dbReference type="ChEBI" id="CHEBI:78435"/>
        <dbReference type="EC" id="2.4.99.28"/>
    </reaction>
</comment>
<keyword evidence="10" id="KW-0645">Protease</keyword>
<dbReference type="UniPathway" id="UPA00219"/>
<dbReference type="FunFam" id="1.10.3810.10:FF:000001">
    <property type="entry name" value="Penicillin-binding protein 1A"/>
    <property type="match status" value="1"/>
</dbReference>
<dbReference type="SUPFAM" id="SSF53955">
    <property type="entry name" value="Lysozyme-like"/>
    <property type="match status" value="1"/>
</dbReference>
<dbReference type="GO" id="GO:0071555">
    <property type="term" value="P:cell wall organization"/>
    <property type="evidence" value="ECO:0007669"/>
    <property type="project" value="UniProtKB-KW"/>
</dbReference>
<comment type="pathway">
    <text evidence="26">Glycan biosynthesis.</text>
</comment>
<evidence type="ECO:0000256" key="11">
    <source>
        <dbReference type="ARBA" id="ARBA00022676"/>
    </source>
</evidence>
<evidence type="ECO:0000256" key="1">
    <source>
        <dbReference type="ARBA" id="ARBA00002624"/>
    </source>
</evidence>
<keyword evidence="13 28" id="KW-0812">Transmembrane</keyword>
<evidence type="ECO:0000313" key="32">
    <source>
        <dbReference type="Proteomes" id="UP000298324"/>
    </source>
</evidence>
<evidence type="ECO:0000256" key="3">
    <source>
        <dbReference type="ARBA" id="ARBA00004752"/>
    </source>
</evidence>
<organism evidence="31 32">
    <name type="scientific">Pelotomaculum schinkii</name>
    <dbReference type="NCBI Taxonomy" id="78350"/>
    <lineage>
        <taxon>Bacteria</taxon>
        <taxon>Bacillati</taxon>
        <taxon>Bacillota</taxon>
        <taxon>Clostridia</taxon>
        <taxon>Eubacteriales</taxon>
        <taxon>Desulfotomaculaceae</taxon>
        <taxon>Pelotomaculum</taxon>
    </lineage>
</organism>
<dbReference type="Pfam" id="PF00905">
    <property type="entry name" value="Transpeptidase"/>
    <property type="match status" value="1"/>
</dbReference>
<keyword evidence="12" id="KW-0808">Transferase</keyword>
<dbReference type="GO" id="GO:0046677">
    <property type="term" value="P:response to antibiotic"/>
    <property type="evidence" value="ECO:0007669"/>
    <property type="project" value="UniProtKB-KW"/>
</dbReference>
<name>A0A4Y7REM5_9FIRM</name>
<dbReference type="EC" id="2.4.99.28" evidence="24"/>
<dbReference type="GO" id="GO:0008955">
    <property type="term" value="F:peptidoglycan glycosyltransferase activity"/>
    <property type="evidence" value="ECO:0007669"/>
    <property type="project" value="UniProtKB-EC"/>
</dbReference>
<gene>
    <name evidence="31" type="primary">pbpF</name>
    <name evidence="31" type="ORF">Psch_00803</name>
</gene>
<comment type="caution">
    <text evidence="31">The sequence shown here is derived from an EMBL/GenBank/DDBJ whole genome shotgun (WGS) entry which is preliminary data.</text>
</comment>
<dbReference type="InterPro" id="IPR023346">
    <property type="entry name" value="Lysozyme-like_dom_sf"/>
</dbReference>
<dbReference type="EMBL" id="QFGA01000001">
    <property type="protein sequence ID" value="TEB07256.1"/>
    <property type="molecule type" value="Genomic_DNA"/>
</dbReference>
<dbReference type="GO" id="GO:0009002">
    <property type="term" value="F:serine-type D-Ala-D-Ala carboxypeptidase activity"/>
    <property type="evidence" value="ECO:0007669"/>
    <property type="project" value="UniProtKB-EC"/>
</dbReference>
<evidence type="ECO:0000313" key="31">
    <source>
        <dbReference type="EMBL" id="TEB07256.1"/>
    </source>
</evidence>